<dbReference type="PIRSF" id="PIRSF031924">
    <property type="entry name" value="Pi-irrepressible_AP"/>
    <property type="match status" value="1"/>
</dbReference>
<protein>
    <submittedName>
        <fullName evidence="1">Calcium-transporting ATPase</fullName>
    </submittedName>
</protein>
<name>A0A644WTH2_9ZZZZ</name>
<dbReference type="CDD" id="cd16016">
    <property type="entry name" value="AP-SPAP"/>
    <property type="match status" value="1"/>
</dbReference>
<dbReference type="EMBL" id="VSSQ01001306">
    <property type="protein sequence ID" value="MPM07160.1"/>
    <property type="molecule type" value="Genomic_DNA"/>
</dbReference>
<dbReference type="GO" id="GO:0004035">
    <property type="term" value="F:alkaline phosphatase activity"/>
    <property type="evidence" value="ECO:0007669"/>
    <property type="project" value="InterPro"/>
</dbReference>
<dbReference type="Pfam" id="PF01663">
    <property type="entry name" value="Phosphodiest"/>
    <property type="match status" value="1"/>
</dbReference>
<dbReference type="InterPro" id="IPR002591">
    <property type="entry name" value="Phosphodiest/P_Trfase"/>
</dbReference>
<reference evidence="1" key="1">
    <citation type="submission" date="2019-08" db="EMBL/GenBank/DDBJ databases">
        <authorList>
            <person name="Kucharzyk K."/>
            <person name="Murdoch R.W."/>
            <person name="Higgins S."/>
            <person name="Loffler F."/>
        </authorList>
    </citation>
    <scope>NUCLEOTIDE SEQUENCE</scope>
</reference>
<accession>A0A644WTH2</accession>
<dbReference type="Gene3D" id="3.30.1360.150">
    <property type="match status" value="1"/>
</dbReference>
<comment type="caution">
    <text evidence="1">The sequence shown here is derived from an EMBL/GenBank/DDBJ whole genome shotgun (WGS) entry which is preliminary data.</text>
</comment>
<dbReference type="AlphaFoldDB" id="A0A644WTH2"/>
<proteinExistence type="predicted"/>
<dbReference type="Gene3D" id="3.40.720.10">
    <property type="entry name" value="Alkaline Phosphatase, subunit A"/>
    <property type="match status" value="1"/>
</dbReference>
<dbReference type="SUPFAM" id="SSF53649">
    <property type="entry name" value="Alkaline phosphatase-like"/>
    <property type="match status" value="1"/>
</dbReference>
<sequence length="524" mass="59100">MNKIILILLLLPFIVSAQPRLVVGIMVDGLQQRHIEELRDRFVAGGFKKLTGEGVSFPNIVCNIVSSGNATDIVTLTSGTVPYYHGVVSNQVFNRNTGNVESVFQDAAYSGIESPLKLSARNFRTTGIVDELMMATQRKSKSYAIGLHAEDVIALGGHAANGVVWMDDVLMKWSSTDYYAEGMPWQALDMNVNGAFQRYVDRVWQPLYPTSTYLAALNERNPKSFEYKSTSKKKSNSPATMLKQTPSANSLIAELALRIFQEQELGMDKFPDALMLQFTVRTPNEKKFSLQTLEKEDMYLRLDDELQFLIQKIENKIGADKVLFVLFGNQTNTYTPEELKEHNVHAGYFNANRSMALLSSYLMAIYGQEKWISGYYGKNIYLNKKLIEEKGVDFRQMQEVAIEFMLEFEGVQSAYRFSQLMNNGANPGTEMAKIRNSTYKNYAGDIILTLMPGWLEVDDRENPVGESNTLISKLSVWFYGAKIPQQRIVNQYQITDIAPTISSILNIPYPNANIGEAIKLTNNE</sequence>
<evidence type="ECO:0000313" key="1">
    <source>
        <dbReference type="EMBL" id="MPM07160.1"/>
    </source>
</evidence>
<gene>
    <name evidence="1" type="primary">cda_1</name>
    <name evidence="1" type="ORF">SDC9_53466</name>
</gene>
<dbReference type="InterPro" id="IPR026263">
    <property type="entry name" value="Alkaline_phosphatase_prok"/>
</dbReference>
<organism evidence="1">
    <name type="scientific">bioreactor metagenome</name>
    <dbReference type="NCBI Taxonomy" id="1076179"/>
    <lineage>
        <taxon>unclassified sequences</taxon>
        <taxon>metagenomes</taxon>
        <taxon>ecological metagenomes</taxon>
    </lineage>
</organism>
<dbReference type="InterPro" id="IPR017850">
    <property type="entry name" value="Alkaline_phosphatase_core_sf"/>
</dbReference>